<protein>
    <recommendedName>
        <fullName evidence="4">DUF3108 domain-containing protein</fullName>
    </recommendedName>
</protein>
<dbReference type="OrthoDB" id="7630100at2"/>
<evidence type="ECO:0000256" key="1">
    <source>
        <dbReference type="SAM" id="SignalP"/>
    </source>
</evidence>
<dbReference type="eggNOG" id="COG3064">
    <property type="taxonomic scope" value="Bacteria"/>
</dbReference>
<dbReference type="Proteomes" id="UP000007730">
    <property type="component" value="Chromosome"/>
</dbReference>
<dbReference type="PATRIC" id="fig|504832.7.peg.467"/>
<evidence type="ECO:0000313" key="2">
    <source>
        <dbReference type="EMBL" id="AEI05169.1"/>
    </source>
</evidence>
<keyword evidence="3" id="KW-1185">Reference proteome</keyword>
<dbReference type="STRING" id="504832.OCA5_c04440"/>
<feature type="signal peptide" evidence="1">
    <location>
        <begin position="1"/>
        <end position="26"/>
    </location>
</feature>
<name>F8BVA9_AFIC5</name>
<organism evidence="2 3">
    <name type="scientific">Afipia carboxidovorans (strain ATCC 49405 / DSM 1227 / KCTC 32145 / OM5)</name>
    <name type="common">Oligotropha carboxidovorans</name>
    <dbReference type="NCBI Taxonomy" id="504832"/>
    <lineage>
        <taxon>Bacteria</taxon>
        <taxon>Pseudomonadati</taxon>
        <taxon>Pseudomonadota</taxon>
        <taxon>Alphaproteobacteria</taxon>
        <taxon>Hyphomicrobiales</taxon>
        <taxon>Nitrobacteraceae</taxon>
        <taxon>Afipia</taxon>
    </lineage>
</organism>
<dbReference type="EMBL" id="CP002826">
    <property type="protein sequence ID" value="AEI05169.1"/>
    <property type="molecule type" value="Genomic_DNA"/>
</dbReference>
<dbReference type="HOGENOM" id="CLU_072063_0_0_5"/>
<keyword evidence="1" id="KW-0732">Signal</keyword>
<dbReference type="Pfam" id="PF11306">
    <property type="entry name" value="DUF3108"/>
    <property type="match status" value="1"/>
</dbReference>
<feature type="chain" id="PRO_5003368244" description="DUF3108 domain-containing protein" evidence="1">
    <location>
        <begin position="27"/>
        <end position="282"/>
    </location>
</feature>
<dbReference type="InterPro" id="IPR021457">
    <property type="entry name" value="DUF3108"/>
</dbReference>
<sequence length="282" mass="29391">MNFGLQHALGGFLCALPLSLASSFLAAPAAAQGHLDAKYQATLSGLVIGKGDWTVTVGDKDFSSATSGGTTGLVKAIGGGHGTGSVKGRVLAGKPIPETYLSSVFYGKKNETIRIAFTGERITASSIEPEPPPTAGRIPVLDAHRRSVSDPMSGVLFIAPGREDLPNPQACGTKAAIFDGRMRYDLELAFKAMETLTLASGARVPAVVCAVSFKPLSGYVPSRVAIKYLTARQDIDVALAPIAGTRVLVPLRVRIPTPLGLGMVMATDFSTTAQPQAARRSN</sequence>
<dbReference type="KEGG" id="ocg:OCA5_c04440"/>
<gene>
    <name evidence="2" type="ordered locus">OCA5_c04440</name>
</gene>
<dbReference type="AlphaFoldDB" id="F8BVA9"/>
<evidence type="ECO:0000313" key="3">
    <source>
        <dbReference type="Proteomes" id="UP000007730"/>
    </source>
</evidence>
<dbReference type="RefSeq" id="WP_013912783.1">
    <property type="nucleotide sequence ID" value="NC_011386.1"/>
</dbReference>
<reference evidence="2 3" key="1">
    <citation type="journal article" date="2011" name="J. Bacteriol.">
        <title>Complete genome sequences of the chemolithoautotrophic Oligotropha carboxidovorans strains OM4 and OM5.</title>
        <authorList>
            <person name="Volland S."/>
            <person name="Rachinger M."/>
            <person name="Strittmatter A."/>
            <person name="Daniel R."/>
            <person name="Gottschalk G."/>
            <person name="Meyer O."/>
        </authorList>
    </citation>
    <scope>NUCLEOTIDE SEQUENCE [LARGE SCALE GENOMIC DNA]</scope>
    <source>
        <strain evidence="3">ATCC 49405 / DSM 1227 / KCTC 32145 / OM5</strain>
    </source>
</reference>
<evidence type="ECO:0008006" key="4">
    <source>
        <dbReference type="Google" id="ProtNLM"/>
    </source>
</evidence>
<proteinExistence type="predicted"/>
<accession>F8BVA9</accession>